<name>A0A8S2A789_ARAAE</name>
<evidence type="ECO:0000313" key="2">
    <source>
        <dbReference type="EMBL" id="CAE5979604.1"/>
    </source>
</evidence>
<gene>
    <name evidence="2" type="ORF">AARE701A_LOCUS8482</name>
</gene>
<dbReference type="Proteomes" id="UP000682877">
    <property type="component" value="Chromosome 3"/>
</dbReference>
<reference evidence="2" key="1">
    <citation type="submission" date="2021-01" db="EMBL/GenBank/DDBJ databases">
        <authorList>
            <person name="Bezrukov I."/>
        </authorList>
    </citation>
    <scope>NUCLEOTIDE SEQUENCE</scope>
</reference>
<dbReference type="EMBL" id="LR999453">
    <property type="protein sequence ID" value="CAE5979604.1"/>
    <property type="molecule type" value="Genomic_DNA"/>
</dbReference>
<evidence type="ECO:0000313" key="3">
    <source>
        <dbReference type="Proteomes" id="UP000682877"/>
    </source>
</evidence>
<feature type="compositionally biased region" description="Polar residues" evidence="1">
    <location>
        <begin position="36"/>
        <end position="49"/>
    </location>
</feature>
<sequence>MSQQKLDSRRQQNTAVCSLQSLSAPGREWGTALRAGNSSTGSTKSESNLSVGFPKFIRARTTTPNVTHPPPTYRLGGTSEIQLRKKSVAAAPLRRSLMNFTSLPSRAQSEWALCCGSVSGRGAQRYQKK</sequence>
<evidence type="ECO:0000256" key="1">
    <source>
        <dbReference type="SAM" id="MobiDB-lite"/>
    </source>
</evidence>
<dbReference type="AlphaFoldDB" id="A0A8S2A789"/>
<accession>A0A8S2A789</accession>
<protein>
    <submittedName>
        <fullName evidence="2">Uncharacterized protein</fullName>
    </submittedName>
</protein>
<feature type="region of interest" description="Disordered" evidence="1">
    <location>
        <begin position="28"/>
        <end position="49"/>
    </location>
</feature>
<keyword evidence="3" id="KW-1185">Reference proteome</keyword>
<organism evidence="2 3">
    <name type="scientific">Arabidopsis arenosa</name>
    <name type="common">Sand rock-cress</name>
    <name type="synonym">Cardaminopsis arenosa</name>
    <dbReference type="NCBI Taxonomy" id="38785"/>
    <lineage>
        <taxon>Eukaryota</taxon>
        <taxon>Viridiplantae</taxon>
        <taxon>Streptophyta</taxon>
        <taxon>Embryophyta</taxon>
        <taxon>Tracheophyta</taxon>
        <taxon>Spermatophyta</taxon>
        <taxon>Magnoliopsida</taxon>
        <taxon>eudicotyledons</taxon>
        <taxon>Gunneridae</taxon>
        <taxon>Pentapetalae</taxon>
        <taxon>rosids</taxon>
        <taxon>malvids</taxon>
        <taxon>Brassicales</taxon>
        <taxon>Brassicaceae</taxon>
        <taxon>Camelineae</taxon>
        <taxon>Arabidopsis</taxon>
    </lineage>
</organism>
<proteinExistence type="predicted"/>